<sequence>MQLACTGLSKCNLFFLIGDEPVNCVIERNNGFIGKVMIYIAVLDMEVDRICNIIKRDNSIDLANIDIENLTNHIRLLLQDSKYYSDLSELNYKDEFMIFINIVTLNIGAEEKALLEKHLVDIQSKQTEIEKKEK</sequence>
<keyword evidence="1" id="KW-0614">Plasmid</keyword>
<dbReference type="AlphaFoldDB" id="W5SPD3"/>
<reference evidence="1" key="1">
    <citation type="submission" date="2013-02" db="EMBL/GenBank/DDBJ databases">
        <title>Comparative genomics of Borrelia species.</title>
        <authorList>
            <person name="Schwan T.G."/>
            <person name="Raffel S.J."/>
            <person name="Porcella S.F."/>
        </authorList>
    </citation>
    <scope>NUCLEOTIDE SEQUENCE</scope>
    <source>
        <strain evidence="1">DOU</strain>
        <plasmid evidence="1">unnamed</plasmid>
    </source>
</reference>
<organism evidence="1">
    <name type="scientific">Borrelia crocidurae DOU</name>
    <dbReference type="NCBI Taxonomy" id="1293575"/>
    <lineage>
        <taxon>Bacteria</taxon>
        <taxon>Pseudomonadati</taxon>
        <taxon>Spirochaetota</taxon>
        <taxon>Spirochaetia</taxon>
        <taxon>Spirochaetales</taxon>
        <taxon>Borreliaceae</taxon>
        <taxon>Borrelia</taxon>
    </lineage>
</organism>
<evidence type="ECO:0000313" key="1">
    <source>
        <dbReference type="EMBL" id="AHH06946.1"/>
    </source>
</evidence>
<protein>
    <submittedName>
        <fullName evidence="1">Uncharacterized protein</fullName>
    </submittedName>
</protein>
<dbReference type="EMBL" id="CP004273">
    <property type="protein sequence ID" value="AHH06946.1"/>
    <property type="molecule type" value="Genomic_DNA"/>
</dbReference>
<geneLocation type="plasmid" evidence="1">
    <name>unnamed</name>
</geneLocation>
<dbReference type="RefSeq" id="WP_241766210.1">
    <property type="nucleotide sequence ID" value="NZ_CP004273.1"/>
</dbReference>
<proteinExistence type="predicted"/>
<gene>
    <name evidence="1" type="ORF">BCD_0880</name>
</gene>
<name>W5SPD3_9SPIR</name>
<dbReference type="HOGENOM" id="CLU_1892136_0_0_12"/>
<accession>W5SPD3</accession>